<dbReference type="GO" id="GO:0005886">
    <property type="term" value="C:plasma membrane"/>
    <property type="evidence" value="ECO:0007669"/>
    <property type="project" value="TreeGrafter"/>
</dbReference>
<feature type="transmembrane region" description="Helical" evidence="5">
    <location>
        <begin position="6"/>
        <end position="25"/>
    </location>
</feature>
<dbReference type="PANTHER" id="PTHR33507">
    <property type="entry name" value="INNER MEMBRANE PROTEIN YBBJ"/>
    <property type="match status" value="1"/>
</dbReference>
<dbReference type="InterPro" id="IPR012340">
    <property type="entry name" value="NA-bd_OB-fold"/>
</dbReference>
<keyword evidence="4 5" id="KW-0472">Membrane</keyword>
<dbReference type="InterPro" id="IPR002810">
    <property type="entry name" value="NfeD-like_C"/>
</dbReference>
<dbReference type="Gene3D" id="2.40.50.140">
    <property type="entry name" value="Nucleic acid-binding proteins"/>
    <property type="match status" value="1"/>
</dbReference>
<evidence type="ECO:0000256" key="3">
    <source>
        <dbReference type="ARBA" id="ARBA00022989"/>
    </source>
</evidence>
<proteinExistence type="predicted"/>
<organism evidence="7 8">
    <name type="scientific">Fulvitalea axinellae</name>
    <dbReference type="NCBI Taxonomy" id="1182444"/>
    <lineage>
        <taxon>Bacteria</taxon>
        <taxon>Pseudomonadati</taxon>
        <taxon>Bacteroidota</taxon>
        <taxon>Cytophagia</taxon>
        <taxon>Cytophagales</taxon>
        <taxon>Persicobacteraceae</taxon>
        <taxon>Fulvitalea</taxon>
    </lineage>
</organism>
<name>A0AAU9CWV9_9BACT</name>
<feature type="domain" description="NfeD-like C-terminal" evidence="6">
    <location>
        <begin position="102"/>
        <end position="144"/>
    </location>
</feature>
<evidence type="ECO:0000313" key="8">
    <source>
        <dbReference type="Proteomes" id="UP001348817"/>
    </source>
</evidence>
<evidence type="ECO:0000256" key="1">
    <source>
        <dbReference type="ARBA" id="ARBA00004141"/>
    </source>
</evidence>
<evidence type="ECO:0000313" key="7">
    <source>
        <dbReference type="EMBL" id="BDD10974.1"/>
    </source>
</evidence>
<keyword evidence="2 5" id="KW-0812">Transmembrane</keyword>
<dbReference type="KEGG" id="fax:FUAX_34060"/>
<sequence>MVLEWIIIVSLLVIGAILIVAEIILIPGTTVVGIFGLAVTAGGIAIAYYEMGPQVGTMVLGGTIIMDVAILIRSFQSGAWKRWALKSKNPAKVNVVPKKELRVGMEGVCVSDLKPVGNAEFSGKRYSVRSEGPFVDSGRKVKIILLYPDRIIVEAVEEKREE</sequence>
<keyword evidence="3 5" id="KW-1133">Transmembrane helix</keyword>
<dbReference type="PANTHER" id="PTHR33507:SF3">
    <property type="entry name" value="INNER MEMBRANE PROTEIN YBBJ"/>
    <property type="match status" value="1"/>
</dbReference>
<gene>
    <name evidence="7" type="ORF">FUAX_34060</name>
</gene>
<dbReference type="AlphaFoldDB" id="A0AAU9CWV9"/>
<protein>
    <recommendedName>
        <fullName evidence="6">NfeD-like C-terminal domain-containing protein</fullName>
    </recommendedName>
</protein>
<evidence type="ECO:0000256" key="2">
    <source>
        <dbReference type="ARBA" id="ARBA00022692"/>
    </source>
</evidence>
<dbReference type="Pfam" id="PF01957">
    <property type="entry name" value="NfeD"/>
    <property type="match status" value="1"/>
</dbReference>
<dbReference type="EMBL" id="AP025314">
    <property type="protein sequence ID" value="BDD10974.1"/>
    <property type="molecule type" value="Genomic_DNA"/>
</dbReference>
<feature type="transmembrane region" description="Helical" evidence="5">
    <location>
        <begin position="55"/>
        <end position="72"/>
    </location>
</feature>
<dbReference type="InterPro" id="IPR052165">
    <property type="entry name" value="Membrane_assoc_protease"/>
</dbReference>
<accession>A0AAU9CWV9</accession>
<evidence type="ECO:0000259" key="6">
    <source>
        <dbReference type="Pfam" id="PF01957"/>
    </source>
</evidence>
<evidence type="ECO:0000256" key="5">
    <source>
        <dbReference type="SAM" id="Phobius"/>
    </source>
</evidence>
<comment type="subcellular location">
    <subcellularLocation>
        <location evidence="1">Membrane</location>
        <topology evidence="1">Multi-pass membrane protein</topology>
    </subcellularLocation>
</comment>
<feature type="transmembrane region" description="Helical" evidence="5">
    <location>
        <begin position="32"/>
        <end position="49"/>
    </location>
</feature>
<dbReference type="RefSeq" id="WP_338392499.1">
    <property type="nucleotide sequence ID" value="NZ_AP025314.1"/>
</dbReference>
<reference evidence="7 8" key="1">
    <citation type="submission" date="2021-12" db="EMBL/GenBank/DDBJ databases">
        <title>Genome sequencing of bacteria with rrn-lacking chromosome and rrn-plasmid.</title>
        <authorList>
            <person name="Anda M."/>
            <person name="Iwasaki W."/>
        </authorList>
    </citation>
    <scope>NUCLEOTIDE SEQUENCE [LARGE SCALE GENOMIC DNA]</scope>
    <source>
        <strain evidence="7 8">DSM 100852</strain>
    </source>
</reference>
<dbReference type="Proteomes" id="UP001348817">
    <property type="component" value="Chromosome"/>
</dbReference>
<evidence type="ECO:0000256" key="4">
    <source>
        <dbReference type="ARBA" id="ARBA00023136"/>
    </source>
</evidence>
<keyword evidence="8" id="KW-1185">Reference proteome</keyword>